<dbReference type="InterPro" id="IPR023346">
    <property type="entry name" value="Lysozyme-like_dom_sf"/>
</dbReference>
<feature type="compositionally biased region" description="Basic and acidic residues" evidence="1">
    <location>
        <begin position="148"/>
        <end position="176"/>
    </location>
</feature>
<dbReference type="Proteomes" id="UP000619260">
    <property type="component" value="Unassembled WGS sequence"/>
</dbReference>
<organism evidence="3 4">
    <name type="scientific">Virgisporangium aliadipatigenens</name>
    <dbReference type="NCBI Taxonomy" id="741659"/>
    <lineage>
        <taxon>Bacteria</taxon>
        <taxon>Bacillati</taxon>
        <taxon>Actinomycetota</taxon>
        <taxon>Actinomycetes</taxon>
        <taxon>Micromonosporales</taxon>
        <taxon>Micromonosporaceae</taxon>
        <taxon>Virgisporangium</taxon>
    </lineage>
</organism>
<dbReference type="AlphaFoldDB" id="A0A8J3YRH2"/>
<dbReference type="Gene3D" id="1.10.530.10">
    <property type="match status" value="1"/>
</dbReference>
<feature type="region of interest" description="Disordered" evidence="1">
    <location>
        <begin position="206"/>
        <end position="241"/>
    </location>
</feature>
<evidence type="ECO:0000313" key="3">
    <source>
        <dbReference type="EMBL" id="GIJ48560.1"/>
    </source>
</evidence>
<name>A0A8J3YRH2_9ACTN</name>
<dbReference type="PANTHER" id="PTHR30163">
    <property type="entry name" value="MEMBRANE-BOUND LYTIC MUREIN TRANSGLYCOSYLASE B"/>
    <property type="match status" value="1"/>
</dbReference>
<feature type="region of interest" description="Disordered" evidence="1">
    <location>
        <begin position="1"/>
        <end position="176"/>
    </location>
</feature>
<feature type="region of interest" description="Disordered" evidence="1">
    <location>
        <begin position="274"/>
        <end position="318"/>
    </location>
</feature>
<feature type="compositionally biased region" description="Low complexity" evidence="1">
    <location>
        <begin position="59"/>
        <end position="109"/>
    </location>
</feature>
<feature type="compositionally biased region" description="Low complexity" evidence="1">
    <location>
        <begin position="36"/>
        <end position="52"/>
    </location>
</feature>
<gene>
    <name evidence="3" type="ORF">Val02_54460</name>
</gene>
<proteinExistence type="predicted"/>
<protein>
    <recommendedName>
        <fullName evidence="2">Transglycosylase SLT domain-containing protein</fullName>
    </recommendedName>
</protein>
<dbReference type="RefSeq" id="WP_203902039.1">
    <property type="nucleotide sequence ID" value="NZ_BOPF01000021.1"/>
</dbReference>
<evidence type="ECO:0000259" key="2">
    <source>
        <dbReference type="Pfam" id="PF13406"/>
    </source>
</evidence>
<dbReference type="GO" id="GO:0009253">
    <property type="term" value="P:peptidoglycan catabolic process"/>
    <property type="evidence" value="ECO:0007669"/>
    <property type="project" value="TreeGrafter"/>
</dbReference>
<evidence type="ECO:0000313" key="4">
    <source>
        <dbReference type="Proteomes" id="UP000619260"/>
    </source>
</evidence>
<feature type="domain" description="Transglycosylase SLT" evidence="2">
    <location>
        <begin position="423"/>
        <end position="468"/>
    </location>
</feature>
<accession>A0A8J3YRH2</accession>
<dbReference type="CDD" id="cd13399">
    <property type="entry name" value="Slt35-like"/>
    <property type="match status" value="1"/>
</dbReference>
<evidence type="ECO:0000256" key="1">
    <source>
        <dbReference type="SAM" id="MobiDB-lite"/>
    </source>
</evidence>
<feature type="compositionally biased region" description="Basic residues" evidence="1">
    <location>
        <begin position="230"/>
        <end position="241"/>
    </location>
</feature>
<dbReference type="GO" id="GO:0008933">
    <property type="term" value="F:peptidoglycan lytic transglycosylase activity"/>
    <property type="evidence" value="ECO:0007669"/>
    <property type="project" value="TreeGrafter"/>
</dbReference>
<dbReference type="EMBL" id="BOPF01000021">
    <property type="protein sequence ID" value="GIJ48560.1"/>
    <property type="molecule type" value="Genomic_DNA"/>
</dbReference>
<dbReference type="InterPro" id="IPR031304">
    <property type="entry name" value="SLT_2"/>
</dbReference>
<dbReference type="InterPro" id="IPR043426">
    <property type="entry name" value="MltB-like"/>
</dbReference>
<dbReference type="PANTHER" id="PTHR30163:SF8">
    <property type="entry name" value="LYTIC MUREIN TRANSGLYCOSYLASE"/>
    <property type="match status" value="1"/>
</dbReference>
<feature type="compositionally biased region" description="Low complexity" evidence="1">
    <location>
        <begin position="136"/>
        <end position="145"/>
    </location>
</feature>
<dbReference type="Pfam" id="PF13406">
    <property type="entry name" value="SLT_2"/>
    <property type="match status" value="1"/>
</dbReference>
<comment type="caution">
    <text evidence="3">The sequence shown here is derived from an EMBL/GenBank/DDBJ whole genome shotgun (WGS) entry which is preliminary data.</text>
</comment>
<keyword evidence="4" id="KW-1185">Reference proteome</keyword>
<reference evidence="3" key="1">
    <citation type="submission" date="2021-01" db="EMBL/GenBank/DDBJ databases">
        <title>Whole genome shotgun sequence of Virgisporangium aliadipatigenens NBRC 105644.</title>
        <authorList>
            <person name="Komaki H."/>
            <person name="Tamura T."/>
        </authorList>
    </citation>
    <scope>NUCLEOTIDE SEQUENCE</scope>
    <source>
        <strain evidence="3">NBRC 105644</strain>
    </source>
</reference>
<dbReference type="SUPFAM" id="SSF53955">
    <property type="entry name" value="Lysozyme-like"/>
    <property type="match status" value="1"/>
</dbReference>
<sequence>MSEASEAVGRDREQRTRLRPAVPAPRKPGDPGLPVTPDTPDAAASTASSAPAGVDATDAAVASGSTGPASTTTPATAGAGDAATGTSDGAADTGDSPAETAAADSAAADKSADAEGQPTGGKAPETAAESDGSTKAAAAEAGPAADSKTAEAKTAEAKTVDGKTAEAEKPADGKVDLVKRDSAAAAKDGASTKVDLVKVTRRPSPAHLRTDTTGAHRRPMRGAAGAIGRAARRGARGTRAWSRRPSGRMVLPGLFMLALVVAVAGGGLAVERTQGKPVAAPQASPSQSEEPAPDAGAEDPSAGLPSGGPDSDAGFVPARRPADSLATWASPMAVRTGVPVIALQAYGFAELVVTQESPTCHLRWTTLAGIGKIESDHGRGNGSSLANDGRVNPAIMGLPLDGQGNRRAIPDTDSGELDGDRTWDRAMGPMQFIPSTWARFAADGDFDGVTDPQDIDDAALAAGRYLCAGNRDLDTAEGWKAAILSYNNVQTYVDNVFTAANDYGAKSRV</sequence>